<dbReference type="PANTHER" id="PTHR37013:SF3">
    <property type="entry name" value="INTEGRAL MEMBRANE PROTEIN (AFU_ORTHOLOGUE AFUA_1G05950)"/>
    <property type="match status" value="1"/>
</dbReference>
<dbReference type="PANTHER" id="PTHR37013">
    <property type="entry name" value="INTEGRAL MEMBRANE PROTEIN (AFU_ORTHOLOGUE AFUA_1G05950)-RELATED"/>
    <property type="match status" value="1"/>
</dbReference>
<feature type="chain" id="PRO_5040956867" evidence="2">
    <location>
        <begin position="29"/>
        <end position="229"/>
    </location>
</feature>
<dbReference type="EMBL" id="RIBY02001888">
    <property type="protein sequence ID" value="KAH9827369.1"/>
    <property type="molecule type" value="Genomic_DNA"/>
</dbReference>
<gene>
    <name evidence="4" type="ORF">Tdes44962_MAKER09749</name>
</gene>
<evidence type="ECO:0000313" key="4">
    <source>
        <dbReference type="EMBL" id="KAH9827369.1"/>
    </source>
</evidence>
<dbReference type="AlphaFoldDB" id="A0A9W7SRP0"/>
<feature type="transmembrane region" description="Helical" evidence="1">
    <location>
        <begin position="78"/>
        <end position="98"/>
    </location>
</feature>
<evidence type="ECO:0000259" key="3">
    <source>
        <dbReference type="Pfam" id="PF24802"/>
    </source>
</evidence>
<reference evidence="4 5" key="2">
    <citation type="journal article" date="2021" name="Curr. Genet.">
        <title>Genetic response to nitrogen starvation in the aggressive Eucalyptus foliar pathogen Teratosphaeria destructans.</title>
        <authorList>
            <person name="Havenga M."/>
            <person name="Wingfield B.D."/>
            <person name="Wingfield M.J."/>
            <person name="Dreyer L.L."/>
            <person name="Roets F."/>
            <person name="Aylward J."/>
        </authorList>
    </citation>
    <scope>NUCLEOTIDE SEQUENCE [LARGE SCALE GENOMIC DNA]</scope>
    <source>
        <strain evidence="4">CMW44962</strain>
    </source>
</reference>
<proteinExistence type="predicted"/>
<comment type="caution">
    <text evidence="4">The sequence shown here is derived from an EMBL/GenBank/DDBJ whole genome shotgun (WGS) entry which is preliminary data.</text>
</comment>
<feature type="signal peptide" evidence="2">
    <location>
        <begin position="1"/>
        <end position="28"/>
    </location>
</feature>
<protein>
    <submittedName>
        <fullName evidence="4">Integral membrane protein</fullName>
    </submittedName>
</protein>
<name>A0A9W7SRP0_9PEZI</name>
<evidence type="ECO:0000256" key="2">
    <source>
        <dbReference type="SAM" id="SignalP"/>
    </source>
</evidence>
<keyword evidence="1" id="KW-1133">Transmembrane helix</keyword>
<evidence type="ECO:0000256" key="1">
    <source>
        <dbReference type="SAM" id="Phobius"/>
    </source>
</evidence>
<evidence type="ECO:0000313" key="5">
    <source>
        <dbReference type="Proteomes" id="UP001138500"/>
    </source>
</evidence>
<accession>A0A9W7SRP0</accession>
<reference evidence="4 5" key="1">
    <citation type="journal article" date="2018" name="IMA Fungus">
        <title>IMA Genome-F 10: Nine draft genome sequences of Claviceps purpurea s.lat., including C. arundinis, C. humidiphila, and C. cf. spartinae, pseudomolecules for the pitch canker pathogen Fusarium circinatum, draft genome of Davidsoniella eucalypti, Grosmannia galeiformis, Quambalaria eucalypti, and Teratosphaeria destructans.</title>
        <authorList>
            <person name="Wingfield B.D."/>
            <person name="Liu M."/>
            <person name="Nguyen H.D."/>
            <person name="Lane F.A."/>
            <person name="Morgan S.W."/>
            <person name="De Vos L."/>
            <person name="Wilken P.M."/>
            <person name="Duong T.A."/>
            <person name="Aylward J."/>
            <person name="Coetzee M.P."/>
            <person name="Dadej K."/>
            <person name="De Beer Z.W."/>
            <person name="Findlay W."/>
            <person name="Havenga M."/>
            <person name="Kolarik M."/>
            <person name="Menzies J.G."/>
            <person name="Naidoo K."/>
            <person name="Pochopski O."/>
            <person name="Shoukouhi P."/>
            <person name="Santana Q.C."/>
            <person name="Seifert K.A."/>
            <person name="Soal N."/>
            <person name="Steenkamp E.T."/>
            <person name="Tatham C.T."/>
            <person name="van der Nest M.A."/>
            <person name="Wingfield M.J."/>
        </authorList>
    </citation>
    <scope>NUCLEOTIDE SEQUENCE [LARGE SCALE GENOMIC DNA]</scope>
    <source>
        <strain evidence="4">CMW44962</strain>
    </source>
</reference>
<dbReference type="Proteomes" id="UP001138500">
    <property type="component" value="Unassembled WGS sequence"/>
</dbReference>
<dbReference type="Pfam" id="PF24802">
    <property type="entry name" value="DUF7703"/>
    <property type="match status" value="1"/>
</dbReference>
<dbReference type="OrthoDB" id="405906at2759"/>
<sequence length="229" mass="25803">MDDHCQRCAAAWAHYGLVLLLVPRSTQAFDVAYLVAEKIQLTGFFLQETLLSSIYIWKAIKILRSSMQAQTPTVMKQLIAINTVIIVMDLVLISLEYARFHSIQCIIKPLVYSIKLKLEFAILGKLKEVTGGTRLSTHVDLPPKSFVHVEVTDAEPTPGNLEAQHSRIRFPRRISSQALPRRTTSRPCGCCIDHDPLRTRQIQEDTAYRATEPDRLSSHASRGLPDKVV</sequence>
<keyword evidence="1" id="KW-0812">Transmembrane</keyword>
<keyword evidence="5" id="KW-1185">Reference proteome</keyword>
<keyword evidence="1" id="KW-0472">Membrane</keyword>
<dbReference type="InterPro" id="IPR056120">
    <property type="entry name" value="DUF7703"/>
</dbReference>
<feature type="domain" description="DUF7703" evidence="3">
    <location>
        <begin position="27"/>
        <end position="130"/>
    </location>
</feature>
<keyword evidence="2" id="KW-0732">Signal</keyword>
<organism evidence="4 5">
    <name type="scientific">Teratosphaeria destructans</name>
    <dbReference type="NCBI Taxonomy" id="418781"/>
    <lineage>
        <taxon>Eukaryota</taxon>
        <taxon>Fungi</taxon>
        <taxon>Dikarya</taxon>
        <taxon>Ascomycota</taxon>
        <taxon>Pezizomycotina</taxon>
        <taxon>Dothideomycetes</taxon>
        <taxon>Dothideomycetidae</taxon>
        <taxon>Mycosphaerellales</taxon>
        <taxon>Teratosphaeriaceae</taxon>
        <taxon>Teratosphaeria</taxon>
    </lineage>
</organism>